<comment type="caution">
    <text evidence="3">The sequence shown here is derived from an EMBL/GenBank/DDBJ whole genome shotgun (WGS) entry which is preliminary data.</text>
</comment>
<dbReference type="InterPro" id="IPR001347">
    <property type="entry name" value="SIS_dom"/>
</dbReference>
<dbReference type="PANTHER" id="PTHR10937:SF4">
    <property type="entry name" value="GLUCOSAMINE-6-PHOSPHATE DEAMINASE"/>
    <property type="match status" value="1"/>
</dbReference>
<dbReference type="Pfam" id="PF01380">
    <property type="entry name" value="SIS"/>
    <property type="match status" value="2"/>
</dbReference>
<dbReference type="CDD" id="cd05009">
    <property type="entry name" value="SIS_GlmS_GlmD_2"/>
    <property type="match status" value="1"/>
</dbReference>
<dbReference type="GO" id="GO:0097367">
    <property type="term" value="F:carbohydrate derivative binding"/>
    <property type="evidence" value="ECO:0007669"/>
    <property type="project" value="InterPro"/>
</dbReference>
<feature type="domain" description="SIS" evidence="2">
    <location>
        <begin position="202"/>
        <end position="344"/>
    </location>
</feature>
<dbReference type="Gene3D" id="3.40.50.10490">
    <property type="entry name" value="Glucose-6-phosphate isomerase like protein, domain 1"/>
    <property type="match status" value="2"/>
</dbReference>
<sequence>MEETLMKNHTLTEIKNQPASWEQTLKIVPQQWRDIEKGLTLSPNTKFLFTGCGTSFYLAQSAARLFQTVTGHDASAVPASEIFLNDMSVLSRVAPTVVFAISRSGTTSEVLMAVDHLAQHHRAVDVIGVTCTAGSTLEKNTRHHMVLPHAAEESVVMTQSFTNMLLAIQWIGAALAMRTDLIEELERLPELADQSLAGAEHFGKTYGADDDPSFIFLGLGAYYGLAAEATLKLKEMTQVPCEYYNTLEFRHGPISIVRASTRVIILADEAHATYTQSLARDVRAVEGQVVCLTTQSNSTLAAERGVFALPDGLSDWSRAVLYMPALHFLAYEKATQLGFDPDAPRNLSQVVIL</sequence>
<keyword evidence="1" id="KW-0677">Repeat</keyword>
<dbReference type="EMBL" id="MWPS01000003">
    <property type="protein sequence ID" value="OPG17406.1"/>
    <property type="molecule type" value="Genomic_DNA"/>
</dbReference>
<dbReference type="AlphaFoldDB" id="A0A1V4EWU0"/>
<dbReference type="PANTHER" id="PTHR10937">
    <property type="entry name" value="GLUCOSAMINE--FRUCTOSE-6-PHOSPHATE AMINOTRANSFERASE, ISOMERIZING"/>
    <property type="match status" value="1"/>
</dbReference>
<name>A0A1V4EWU0_9BACL</name>
<dbReference type="InterPro" id="IPR035490">
    <property type="entry name" value="GlmS/FrlB_SIS"/>
</dbReference>
<dbReference type="GO" id="GO:1901135">
    <property type="term" value="P:carbohydrate derivative metabolic process"/>
    <property type="evidence" value="ECO:0007669"/>
    <property type="project" value="InterPro"/>
</dbReference>
<dbReference type="OrthoDB" id="9779207at2"/>
<protein>
    <recommendedName>
        <fullName evidence="2">SIS domain-containing protein</fullName>
    </recommendedName>
</protein>
<dbReference type="InterPro" id="IPR046348">
    <property type="entry name" value="SIS_dom_sf"/>
</dbReference>
<feature type="domain" description="SIS" evidence="2">
    <location>
        <begin position="35"/>
        <end position="185"/>
    </location>
</feature>
<keyword evidence="4" id="KW-1185">Reference proteome</keyword>
<dbReference type="InterPro" id="IPR035466">
    <property type="entry name" value="GlmS/AgaS_SIS"/>
</dbReference>
<dbReference type="PROSITE" id="PS51464">
    <property type="entry name" value="SIS"/>
    <property type="match status" value="2"/>
</dbReference>
<evidence type="ECO:0000259" key="2">
    <source>
        <dbReference type="PROSITE" id="PS51464"/>
    </source>
</evidence>
<reference evidence="3 4" key="1">
    <citation type="submission" date="2017-02" db="EMBL/GenBank/DDBJ databases">
        <title>Draft genome of Acidibacillus ferrooxidans Huett2.</title>
        <authorList>
            <person name="Schopf S."/>
        </authorList>
    </citation>
    <scope>NUCLEOTIDE SEQUENCE [LARGE SCALE GENOMIC DNA]</scope>
    <source>
        <strain evidence="3 4">Huett2</strain>
    </source>
</reference>
<dbReference type="Proteomes" id="UP000190229">
    <property type="component" value="Unassembled WGS sequence"/>
</dbReference>
<organism evidence="3 4">
    <name type="scientific">Ferroacidibacillus organovorans</name>
    <dbReference type="NCBI Taxonomy" id="1765683"/>
    <lineage>
        <taxon>Bacteria</taxon>
        <taxon>Bacillati</taxon>
        <taxon>Bacillota</taxon>
        <taxon>Bacilli</taxon>
        <taxon>Bacillales</taxon>
        <taxon>Alicyclobacillaceae</taxon>
        <taxon>Ferroacidibacillus</taxon>
    </lineage>
</organism>
<evidence type="ECO:0000256" key="1">
    <source>
        <dbReference type="ARBA" id="ARBA00022737"/>
    </source>
</evidence>
<dbReference type="SUPFAM" id="SSF53697">
    <property type="entry name" value="SIS domain"/>
    <property type="match status" value="1"/>
</dbReference>
<evidence type="ECO:0000313" key="3">
    <source>
        <dbReference type="EMBL" id="OPG17406.1"/>
    </source>
</evidence>
<accession>A0A1V4EWU0</accession>
<gene>
    <name evidence="3" type="ORF">B2M26_01330</name>
</gene>
<dbReference type="CDD" id="cd05008">
    <property type="entry name" value="SIS_GlmS_GlmD_1"/>
    <property type="match status" value="1"/>
</dbReference>
<evidence type="ECO:0000313" key="4">
    <source>
        <dbReference type="Proteomes" id="UP000190229"/>
    </source>
</evidence>
<proteinExistence type="predicted"/>